<sequence length="56" mass="6210">MTSKHIELMVSVSIPPKEVSKWVQAYRNGIATSISVLFNVRSIGNLRQGSIFGSFK</sequence>
<dbReference type="AlphaFoldDB" id="A0A5B0MZI5"/>
<proteinExistence type="predicted"/>
<accession>A0A5B0MZI5</accession>
<dbReference type="EMBL" id="VSWC01000131">
    <property type="protein sequence ID" value="KAA1081338.1"/>
    <property type="molecule type" value="Genomic_DNA"/>
</dbReference>
<evidence type="ECO:0000313" key="1">
    <source>
        <dbReference type="EMBL" id="KAA1081338.1"/>
    </source>
</evidence>
<dbReference type="Proteomes" id="UP000324748">
    <property type="component" value="Unassembled WGS sequence"/>
</dbReference>
<evidence type="ECO:0000313" key="2">
    <source>
        <dbReference type="Proteomes" id="UP000324748"/>
    </source>
</evidence>
<keyword evidence="2" id="KW-1185">Reference proteome</keyword>
<reference evidence="1 2" key="1">
    <citation type="submission" date="2019-05" db="EMBL/GenBank/DDBJ databases">
        <title>Emergence of the Ug99 lineage of the wheat stem rust pathogen through somatic hybridization.</title>
        <authorList>
            <person name="Li F."/>
            <person name="Upadhyaya N.M."/>
            <person name="Sperschneider J."/>
            <person name="Matny O."/>
            <person name="Nguyen-Phuc H."/>
            <person name="Mago R."/>
            <person name="Raley C."/>
            <person name="Miller M.E."/>
            <person name="Silverstein K.A.T."/>
            <person name="Henningsen E."/>
            <person name="Hirsch C.D."/>
            <person name="Visser B."/>
            <person name="Pretorius Z.A."/>
            <person name="Steffenson B.J."/>
            <person name="Schwessinger B."/>
            <person name="Dodds P.N."/>
            <person name="Figueroa M."/>
        </authorList>
    </citation>
    <scope>NUCLEOTIDE SEQUENCE [LARGE SCALE GENOMIC DNA]</scope>
    <source>
        <strain evidence="1">21-0</strain>
    </source>
</reference>
<protein>
    <submittedName>
        <fullName evidence="1">Uncharacterized protein</fullName>
    </submittedName>
</protein>
<organism evidence="1 2">
    <name type="scientific">Puccinia graminis f. sp. tritici</name>
    <dbReference type="NCBI Taxonomy" id="56615"/>
    <lineage>
        <taxon>Eukaryota</taxon>
        <taxon>Fungi</taxon>
        <taxon>Dikarya</taxon>
        <taxon>Basidiomycota</taxon>
        <taxon>Pucciniomycotina</taxon>
        <taxon>Pucciniomycetes</taxon>
        <taxon>Pucciniales</taxon>
        <taxon>Pucciniaceae</taxon>
        <taxon>Puccinia</taxon>
    </lineage>
</organism>
<gene>
    <name evidence="1" type="ORF">PGT21_034203</name>
</gene>
<name>A0A5B0MZI5_PUCGR</name>
<comment type="caution">
    <text evidence="1">The sequence shown here is derived from an EMBL/GenBank/DDBJ whole genome shotgun (WGS) entry which is preliminary data.</text>
</comment>